<dbReference type="SUPFAM" id="SSF53067">
    <property type="entry name" value="Actin-like ATPase domain"/>
    <property type="match status" value="1"/>
</dbReference>
<feature type="compositionally biased region" description="Polar residues" evidence="1">
    <location>
        <begin position="676"/>
        <end position="695"/>
    </location>
</feature>
<feature type="region of interest" description="Disordered" evidence="1">
    <location>
        <begin position="676"/>
        <end position="716"/>
    </location>
</feature>
<sequence length="716" mass="81399">MLYDLRGIPITGNDLERVFRKVSKSASPSTRIDLNKHFRQWKLLFHDDQSDPSIKKIQDELFLKLALLGKTRLDLLRDWVKLIYKDLLIPEKDGLYSLNESIGRFDKKDIEIVVTVPPGRSVLAHDQVHEAFIQGPIGKGQVFLVSEPEAMFRSWVHSQDDPQHFQVGGRYMVVDGGGGTCCIVRFRLDKLEPTIGFEQEYESESLVCGAESISNLVEEKIASKLAQDYPNRAWILDQFRRQFDELYKSRFGADDDDIYNFNLPNLECELSRQEMVECFDICIGKLFRTMDRHLSRGLPVHFLVLGGGLFASPYVMLAVRKHFSKLIICPLSADKGHVARGGVLVRSCAPFITIAPIFRSKAVTTFVKVTDAIRNSPIFDELYTQEDDRGELWYHAAQWLTRQGTETEIKHGIERQEVESESSFKDARKRYFKMCEEDLSFSETVLTFNHTPPVNEKLIFQLNDKDGTWLTLDGQLLPQPESSEKLTWNPKEIGVDLNTLEISYDHGKAEPLRVLRYAFQMEMREVGTKYWVKTWSWTKPYKTKGRVRQILSSEPSDRKALFTRQEISRNLAVSYDLGPGMRKENNNEVTAPARVGQQSGLTDQHKGTGVPSAAQSLLNQVPHVASTFPNAPTITVQPRIGVSEAQQTTAKRNVCAAPSSHTRELLSAQWDLSRDWQSSHNPLRTARPTQRQSIEGNAEYSLGAPRNNGGKTSRFS</sequence>
<keyword evidence="3" id="KW-1185">Reference proteome</keyword>
<accession>A0A2J6QIN1</accession>
<dbReference type="Proteomes" id="UP000235672">
    <property type="component" value="Unassembled WGS sequence"/>
</dbReference>
<dbReference type="Gene3D" id="3.90.640.10">
    <property type="entry name" value="Actin, Chain A, domain 4"/>
    <property type="match status" value="1"/>
</dbReference>
<dbReference type="Gene3D" id="3.30.420.40">
    <property type="match status" value="2"/>
</dbReference>
<dbReference type="OrthoDB" id="3543906at2759"/>
<proteinExistence type="predicted"/>
<organism evidence="2 3">
    <name type="scientific">Hyaloscypha hepaticicola</name>
    <dbReference type="NCBI Taxonomy" id="2082293"/>
    <lineage>
        <taxon>Eukaryota</taxon>
        <taxon>Fungi</taxon>
        <taxon>Dikarya</taxon>
        <taxon>Ascomycota</taxon>
        <taxon>Pezizomycotina</taxon>
        <taxon>Leotiomycetes</taxon>
        <taxon>Helotiales</taxon>
        <taxon>Hyaloscyphaceae</taxon>
        <taxon>Hyaloscypha</taxon>
    </lineage>
</organism>
<reference evidence="2 3" key="1">
    <citation type="submission" date="2016-05" db="EMBL/GenBank/DDBJ databases">
        <title>A degradative enzymes factory behind the ericoid mycorrhizal symbiosis.</title>
        <authorList>
            <consortium name="DOE Joint Genome Institute"/>
            <person name="Martino E."/>
            <person name="Morin E."/>
            <person name="Grelet G."/>
            <person name="Kuo A."/>
            <person name="Kohler A."/>
            <person name="Daghino S."/>
            <person name="Barry K."/>
            <person name="Choi C."/>
            <person name="Cichocki N."/>
            <person name="Clum A."/>
            <person name="Copeland A."/>
            <person name="Hainaut M."/>
            <person name="Haridas S."/>
            <person name="Labutti K."/>
            <person name="Lindquist E."/>
            <person name="Lipzen A."/>
            <person name="Khouja H.-R."/>
            <person name="Murat C."/>
            <person name="Ohm R."/>
            <person name="Olson A."/>
            <person name="Spatafora J."/>
            <person name="Veneault-Fourrey C."/>
            <person name="Henrissat B."/>
            <person name="Grigoriev I."/>
            <person name="Martin F."/>
            <person name="Perotto S."/>
        </authorList>
    </citation>
    <scope>NUCLEOTIDE SEQUENCE [LARGE SCALE GENOMIC DNA]</scope>
    <source>
        <strain evidence="2 3">UAMH 7357</strain>
    </source>
</reference>
<gene>
    <name evidence="2" type="ORF">NA56DRAFT_336729</name>
</gene>
<dbReference type="AlphaFoldDB" id="A0A2J6QIN1"/>
<evidence type="ECO:0000313" key="3">
    <source>
        <dbReference type="Proteomes" id="UP000235672"/>
    </source>
</evidence>
<dbReference type="InterPro" id="IPR043129">
    <property type="entry name" value="ATPase_NBD"/>
</dbReference>
<dbReference type="STRING" id="1745343.A0A2J6QIN1"/>
<evidence type="ECO:0000313" key="2">
    <source>
        <dbReference type="EMBL" id="PMD26113.1"/>
    </source>
</evidence>
<evidence type="ECO:0008006" key="4">
    <source>
        <dbReference type="Google" id="ProtNLM"/>
    </source>
</evidence>
<dbReference type="EMBL" id="KZ613468">
    <property type="protein sequence ID" value="PMD26113.1"/>
    <property type="molecule type" value="Genomic_DNA"/>
</dbReference>
<dbReference type="PANTHER" id="PTHR42749">
    <property type="entry name" value="CELL SHAPE-DETERMINING PROTEIN MREB"/>
    <property type="match status" value="1"/>
</dbReference>
<evidence type="ECO:0000256" key="1">
    <source>
        <dbReference type="SAM" id="MobiDB-lite"/>
    </source>
</evidence>
<dbReference type="PANTHER" id="PTHR42749:SF1">
    <property type="entry name" value="CELL SHAPE-DETERMINING PROTEIN MREB"/>
    <property type="match status" value="1"/>
</dbReference>
<protein>
    <recommendedName>
        <fullName evidence="4">Actin-like ATPase domain-containing protein</fullName>
    </recommendedName>
</protein>
<name>A0A2J6QIN1_9HELO</name>
<dbReference type="CDD" id="cd10170">
    <property type="entry name" value="ASKHA_NBD_HSP70"/>
    <property type="match status" value="1"/>
</dbReference>